<dbReference type="Pfam" id="PF00561">
    <property type="entry name" value="Abhydrolase_1"/>
    <property type="match status" value="1"/>
</dbReference>
<dbReference type="Gene3D" id="3.40.50.1820">
    <property type="entry name" value="alpha/beta hydrolase"/>
    <property type="match status" value="1"/>
</dbReference>
<dbReference type="GO" id="GO:0004806">
    <property type="term" value="F:triacylglycerol lipase activity"/>
    <property type="evidence" value="ECO:0007669"/>
    <property type="project" value="TreeGrafter"/>
</dbReference>
<reference evidence="3" key="1">
    <citation type="journal article" date="2024" name="Int. J. Syst. Evol. Microbiol.">
        <title>Pectobacterium araliae sp. nov., a pathogen causing bacterial soft rot of Japanese angelica tree in Japan.</title>
        <authorList>
            <person name="Sawada H."/>
            <person name="Someya N."/>
            <person name="Morohoshi T."/>
            <person name="Ono M."/>
            <person name="Satou M."/>
        </authorList>
    </citation>
    <scope>NUCLEOTIDE SEQUENCE [LARGE SCALE GENOMIC DNA]</scope>
    <source>
        <strain evidence="3">MAFF 302110</strain>
    </source>
</reference>
<dbReference type="GO" id="GO:0046503">
    <property type="term" value="P:glycerolipid catabolic process"/>
    <property type="evidence" value="ECO:0007669"/>
    <property type="project" value="TreeGrafter"/>
</dbReference>
<dbReference type="EMBL" id="AP028908">
    <property type="protein sequence ID" value="BES84395.1"/>
    <property type="molecule type" value="Genomic_DNA"/>
</dbReference>
<dbReference type="InterPro" id="IPR029058">
    <property type="entry name" value="AB_hydrolase_fold"/>
</dbReference>
<protein>
    <submittedName>
        <fullName evidence="2">Alpha/beta hydrolase</fullName>
    </submittedName>
</protein>
<dbReference type="PRINTS" id="PR00111">
    <property type="entry name" value="ABHYDROLASE"/>
</dbReference>
<dbReference type="PANTHER" id="PTHR43433">
    <property type="entry name" value="HYDROLASE, ALPHA/BETA FOLD FAMILY PROTEIN"/>
    <property type="match status" value="1"/>
</dbReference>
<dbReference type="Proteomes" id="UP001377830">
    <property type="component" value="Chromosome"/>
</dbReference>
<dbReference type="AlphaFoldDB" id="A0AAN0K9Z5"/>
<evidence type="ECO:0000259" key="1">
    <source>
        <dbReference type="Pfam" id="PF00561"/>
    </source>
</evidence>
<dbReference type="RefSeq" id="WP_261849975.1">
    <property type="nucleotide sequence ID" value="NZ_AP028908.1"/>
</dbReference>
<accession>A0AAN0K9Z5</accession>
<gene>
    <name evidence="2" type="ORF">PEC302110_14920</name>
</gene>
<keyword evidence="3" id="KW-1185">Reference proteome</keyword>
<organism evidence="2 3">
    <name type="scientific">Pectobacterium araliae</name>
    <dbReference type="NCBI Taxonomy" id="3073862"/>
    <lineage>
        <taxon>Bacteria</taxon>
        <taxon>Pseudomonadati</taxon>
        <taxon>Pseudomonadota</taxon>
        <taxon>Gammaproteobacteria</taxon>
        <taxon>Enterobacterales</taxon>
        <taxon>Pectobacteriaceae</taxon>
        <taxon>Pectobacterium</taxon>
    </lineage>
</organism>
<evidence type="ECO:0000313" key="2">
    <source>
        <dbReference type="EMBL" id="BES84395.1"/>
    </source>
</evidence>
<name>A0AAN0K9Z5_9GAMM</name>
<dbReference type="InterPro" id="IPR000073">
    <property type="entry name" value="AB_hydrolase_1"/>
</dbReference>
<dbReference type="InterPro" id="IPR050471">
    <property type="entry name" value="AB_hydrolase"/>
</dbReference>
<feature type="domain" description="AB hydrolase-1" evidence="1">
    <location>
        <begin position="25"/>
        <end position="131"/>
    </location>
</feature>
<dbReference type="PANTHER" id="PTHR43433:SF5">
    <property type="entry name" value="AB HYDROLASE-1 DOMAIN-CONTAINING PROTEIN"/>
    <property type="match status" value="1"/>
</dbReference>
<dbReference type="KEGG" id="parl:PEC302110_14920"/>
<proteinExistence type="predicted"/>
<sequence>MEKYIKTDDGLSLWSECFGDARKPAILLIMGAMNQGIHWPDDFCKKLDDAGFFVIRYDHRDTGKSDGVDFLSKPYDLKRLSQDAICVLTEYGIKRANVIGFSMGGYISQIIAIHYPDLVENLVLISTTADHRPHIQAITGGDHKNFILPSPDEGYLRKLTELIKKQPRTKPEFHEYFVKLWKIAYGGTHPFPLKEISSILHSSEERESTTLSPINHVSAMVKSEDRLKEIEKIKARVLIIHGKYDPCLPLEHGEYLANCIPDSQIKLLNMGHFFQWSLSDDILSEVIRFI</sequence>
<evidence type="ECO:0000313" key="3">
    <source>
        <dbReference type="Proteomes" id="UP001377830"/>
    </source>
</evidence>
<dbReference type="SUPFAM" id="SSF53474">
    <property type="entry name" value="alpha/beta-Hydrolases"/>
    <property type="match status" value="1"/>
</dbReference>
<keyword evidence="2" id="KW-0378">Hydrolase</keyword>